<proteinExistence type="inferred from homology"/>
<dbReference type="InterPro" id="IPR036412">
    <property type="entry name" value="HAD-like_sf"/>
</dbReference>
<gene>
    <name evidence="6" type="ORF">COU11_00020</name>
</gene>
<dbReference type="CDD" id="cd07505">
    <property type="entry name" value="HAD_BPGM-like"/>
    <property type="match status" value="1"/>
</dbReference>
<keyword evidence="3" id="KW-0479">Metal-binding</keyword>
<accession>A0A2H0UM42</accession>
<comment type="caution">
    <text evidence="6">The sequence shown here is derived from an EMBL/GenBank/DDBJ whole genome shotgun (WGS) entry which is preliminary data.</text>
</comment>
<dbReference type="InterPro" id="IPR041492">
    <property type="entry name" value="HAD_2"/>
</dbReference>
<evidence type="ECO:0000256" key="5">
    <source>
        <dbReference type="ARBA" id="ARBA00023277"/>
    </source>
</evidence>
<dbReference type="PANTHER" id="PTHR46193">
    <property type="entry name" value="6-PHOSPHOGLUCONATE PHOSPHATASE"/>
    <property type="match status" value="1"/>
</dbReference>
<dbReference type="SFLD" id="SFLDS00003">
    <property type="entry name" value="Haloacid_Dehalogenase"/>
    <property type="match status" value="1"/>
</dbReference>
<sequence length="225" mass="24516">MHAADIGIIFDMDGVLIDSIPHFEKSFNHVFQEHGVSVAELNQHHGDIFSGHSLREILDLAYQSHGLSLNIEEVSAKANAVFMDIVAMTNVVADPALVRLLSELQGNQAGLAVASNSLRHRVRKIVEFLRLDPYFKAVLGVEDAALPKPHPDLFLAAAEMIKVKPERCIVFEDTAGGIAAAKAAGMKAIGYTRFSTQTDRLTDADRLAGSFSELTIHDLFALLNT</sequence>
<evidence type="ECO:0000313" key="6">
    <source>
        <dbReference type="EMBL" id="PIR87489.1"/>
    </source>
</evidence>
<dbReference type="InterPro" id="IPR023214">
    <property type="entry name" value="HAD_sf"/>
</dbReference>
<dbReference type="Proteomes" id="UP000229526">
    <property type="component" value="Unassembled WGS sequence"/>
</dbReference>
<dbReference type="PANTHER" id="PTHR46193:SF18">
    <property type="entry name" value="HEXITOL PHOSPHATASE B"/>
    <property type="match status" value="1"/>
</dbReference>
<dbReference type="Gene3D" id="3.40.50.1000">
    <property type="entry name" value="HAD superfamily/HAD-like"/>
    <property type="match status" value="1"/>
</dbReference>
<dbReference type="SUPFAM" id="SSF56784">
    <property type="entry name" value="HAD-like"/>
    <property type="match status" value="1"/>
</dbReference>
<comment type="similarity">
    <text evidence="2">Belongs to the HAD-like hydrolase superfamily. CbbY/CbbZ/Gph/YieH family.</text>
</comment>
<dbReference type="GO" id="GO:0003824">
    <property type="term" value="F:catalytic activity"/>
    <property type="evidence" value="ECO:0007669"/>
    <property type="project" value="UniProtKB-ARBA"/>
</dbReference>
<name>A0A2H0UM42_9BACT</name>
<protein>
    <recommendedName>
        <fullName evidence="8">HAD family phosphatase</fullName>
    </recommendedName>
</protein>
<keyword evidence="5" id="KW-0119">Carbohydrate metabolism</keyword>
<dbReference type="InterPro" id="IPR051600">
    <property type="entry name" value="Beta-PGM-like"/>
</dbReference>
<dbReference type="AlphaFoldDB" id="A0A2H0UM42"/>
<evidence type="ECO:0000313" key="7">
    <source>
        <dbReference type="Proteomes" id="UP000229526"/>
    </source>
</evidence>
<evidence type="ECO:0008006" key="8">
    <source>
        <dbReference type="Google" id="ProtNLM"/>
    </source>
</evidence>
<comment type="cofactor">
    <cofactor evidence="1">
        <name>Mg(2+)</name>
        <dbReference type="ChEBI" id="CHEBI:18420"/>
    </cofactor>
</comment>
<dbReference type="InterPro" id="IPR006439">
    <property type="entry name" value="HAD-SF_hydro_IA"/>
</dbReference>
<evidence type="ECO:0000256" key="2">
    <source>
        <dbReference type="ARBA" id="ARBA00006171"/>
    </source>
</evidence>
<dbReference type="Gene3D" id="1.10.150.240">
    <property type="entry name" value="Putative phosphatase, domain 2"/>
    <property type="match status" value="1"/>
</dbReference>
<keyword evidence="4" id="KW-0460">Magnesium</keyword>
<evidence type="ECO:0000256" key="4">
    <source>
        <dbReference type="ARBA" id="ARBA00022842"/>
    </source>
</evidence>
<dbReference type="Pfam" id="PF13419">
    <property type="entry name" value="HAD_2"/>
    <property type="match status" value="1"/>
</dbReference>
<dbReference type="InterPro" id="IPR023198">
    <property type="entry name" value="PGP-like_dom2"/>
</dbReference>
<reference evidence="7" key="1">
    <citation type="submission" date="2017-09" db="EMBL/GenBank/DDBJ databases">
        <title>Depth-based differentiation of microbial function through sediment-hosted aquifers and enrichment of novel symbionts in the deep terrestrial subsurface.</title>
        <authorList>
            <person name="Probst A.J."/>
            <person name="Ladd B."/>
            <person name="Jarett J.K."/>
            <person name="Geller-Mcgrath D.E."/>
            <person name="Sieber C.M.K."/>
            <person name="Emerson J.B."/>
            <person name="Anantharaman K."/>
            <person name="Thomas B.C."/>
            <person name="Malmstrom R."/>
            <person name="Stieglmeier M."/>
            <person name="Klingl A."/>
            <person name="Woyke T."/>
            <person name="Ryan C.M."/>
            <person name="Banfield J.F."/>
        </authorList>
    </citation>
    <scope>NUCLEOTIDE SEQUENCE [LARGE SCALE GENOMIC DNA]</scope>
</reference>
<dbReference type="SFLD" id="SFLDG01129">
    <property type="entry name" value="C1.5:_HAD__Beta-PGM__Phosphata"/>
    <property type="match status" value="1"/>
</dbReference>
<evidence type="ECO:0000256" key="3">
    <source>
        <dbReference type="ARBA" id="ARBA00022723"/>
    </source>
</evidence>
<evidence type="ECO:0000256" key="1">
    <source>
        <dbReference type="ARBA" id="ARBA00001946"/>
    </source>
</evidence>
<dbReference type="GO" id="GO:0046872">
    <property type="term" value="F:metal ion binding"/>
    <property type="evidence" value="ECO:0007669"/>
    <property type="project" value="UniProtKB-KW"/>
</dbReference>
<dbReference type="SFLD" id="SFLDG01135">
    <property type="entry name" value="C1.5.6:_HAD__Beta-PGM__Phospha"/>
    <property type="match status" value="1"/>
</dbReference>
<dbReference type="NCBIfam" id="TIGR01509">
    <property type="entry name" value="HAD-SF-IA-v3"/>
    <property type="match status" value="1"/>
</dbReference>
<organism evidence="6 7">
    <name type="scientific">Candidatus Harrisonbacteria bacterium CG10_big_fil_rev_8_21_14_0_10_49_15</name>
    <dbReference type="NCBI Taxonomy" id="1974587"/>
    <lineage>
        <taxon>Bacteria</taxon>
        <taxon>Candidatus Harrisoniibacteriota</taxon>
    </lineage>
</organism>
<dbReference type="EMBL" id="PFBD01000001">
    <property type="protein sequence ID" value="PIR87489.1"/>
    <property type="molecule type" value="Genomic_DNA"/>
</dbReference>